<comment type="caution">
    <text evidence="2">The sequence shown here is derived from an EMBL/GenBank/DDBJ whole genome shotgun (WGS) entry which is preliminary data.</text>
</comment>
<gene>
    <name evidence="2" type="ORF">C9427_22135</name>
</gene>
<dbReference type="AlphaFoldDB" id="A0A2T4IRR1"/>
<evidence type="ECO:0000256" key="1">
    <source>
        <dbReference type="SAM" id="Phobius"/>
    </source>
</evidence>
<dbReference type="EMBL" id="PZJX01000040">
    <property type="protein sequence ID" value="PTE08329.1"/>
    <property type="molecule type" value="Genomic_DNA"/>
</dbReference>
<dbReference type="InterPro" id="IPR036259">
    <property type="entry name" value="MFS_trans_sf"/>
</dbReference>
<keyword evidence="1" id="KW-0812">Transmembrane</keyword>
<sequence>MGAFVGPSLFGYAFDSTGTYSGLLEACALLLIGGAATVLFLGLIRNLRHSRNAAGPIPAIATRSVFYLI</sequence>
<keyword evidence="1" id="KW-0472">Membrane</keyword>
<accession>A0A2T4IRR1</accession>
<evidence type="ECO:0000313" key="2">
    <source>
        <dbReference type="EMBL" id="PTE08329.1"/>
    </source>
</evidence>
<organism evidence="2 3">
    <name type="scientific">Mesorhizobium helmanticense</name>
    <dbReference type="NCBI Taxonomy" id="1776423"/>
    <lineage>
        <taxon>Bacteria</taxon>
        <taxon>Pseudomonadati</taxon>
        <taxon>Pseudomonadota</taxon>
        <taxon>Alphaproteobacteria</taxon>
        <taxon>Hyphomicrobiales</taxon>
        <taxon>Phyllobacteriaceae</taxon>
        <taxon>Mesorhizobium</taxon>
    </lineage>
</organism>
<evidence type="ECO:0000313" key="3">
    <source>
        <dbReference type="Proteomes" id="UP000240259"/>
    </source>
</evidence>
<keyword evidence="3" id="KW-1185">Reference proteome</keyword>
<feature type="transmembrane region" description="Helical" evidence="1">
    <location>
        <begin position="20"/>
        <end position="44"/>
    </location>
</feature>
<keyword evidence="1" id="KW-1133">Transmembrane helix</keyword>
<dbReference type="SUPFAM" id="SSF103473">
    <property type="entry name" value="MFS general substrate transporter"/>
    <property type="match status" value="1"/>
</dbReference>
<name>A0A2T4IRR1_9HYPH</name>
<reference evidence="2 3" key="1">
    <citation type="submission" date="2018-03" db="EMBL/GenBank/DDBJ databases">
        <title>Genome sequence of the symbiotic type strain Mesorhizobium helmanticense CSLC115NT isolated from Lotus corniculatus nodules.</title>
        <authorList>
            <person name="Sannazzaro A.I."/>
            <person name="Torres Tejerizo G.A."/>
            <person name="Dip D."/>
            <person name="Caballero M."/>
            <person name="Pistorio M."/>
            <person name="Estrella M.J."/>
        </authorList>
    </citation>
    <scope>NUCLEOTIDE SEQUENCE [LARGE SCALE GENOMIC DNA]</scope>
    <source>
        <strain evidence="2 3">CSLC115N</strain>
    </source>
</reference>
<dbReference type="Proteomes" id="UP000240259">
    <property type="component" value="Unassembled WGS sequence"/>
</dbReference>
<protein>
    <submittedName>
        <fullName evidence="2">Uncharacterized protein</fullName>
    </submittedName>
</protein>
<proteinExistence type="predicted"/>